<dbReference type="Pfam" id="PF16407">
    <property type="entry name" value="PKD_2"/>
    <property type="match status" value="1"/>
</dbReference>
<dbReference type="EMBL" id="QRZA01000003">
    <property type="protein sequence ID" value="RGV35811.1"/>
    <property type="molecule type" value="Genomic_DNA"/>
</dbReference>
<dbReference type="Proteomes" id="UP000283589">
    <property type="component" value="Unassembled WGS sequence"/>
</dbReference>
<name>A0A412X4T8_9BACT</name>
<gene>
    <name evidence="1" type="ORF">DWW18_03240</name>
</gene>
<protein>
    <recommendedName>
        <fullName evidence="3">DUF5074 domain-containing protein</fullName>
    </recommendedName>
</protein>
<dbReference type="STRING" id="1121130.GCA_000519105_02900"/>
<dbReference type="PROSITE" id="PS51257">
    <property type="entry name" value="PROKAR_LIPOPROTEIN"/>
    <property type="match status" value="1"/>
</dbReference>
<dbReference type="RefSeq" id="WP_118258814.1">
    <property type="nucleotide sequence ID" value="NZ_CALBWO010000033.1"/>
</dbReference>
<sequence>MMEKLKYALLFVLGVLSFASCYRDLGNYDYSEINQVTFSGFPEEMQYAYRLVDTVRVTPVIEGSLEGKDLNNYSLKWQAVVKSGSVDGATTFDLDSNRLDLKYFVQLPEAKYTVYLLVEDKTSGVTWRQGFDLQVTSATYEGWLILSEDSEGFSRLDMISTSTPEEEIIRNLWADSPLREFKGPKSLHLLGGMSAPRPVYFLAEEAQAKLDDDDFSYDYENDLRYEFAEWRDGFVPTCMVGTYEDCRLCIGKDGVYGKGTIIGAIYGMRLNKLDGETDYFDVAPAIGMSGIYYNTYGGMAILYDVTNQRFVQVTSDMNKVQKPSAEEKVFSFTTGKSFVHLSNTMHGSRGETYTILKDGAGKLWLYGIEVGNYNYVAQVDGHYYQLNAPEIERATAFAVHPRDYDLYYAVDNKIYCYNINSKACRLLPIKMESGEIVNQFSGEQITMLKFNIFVMGDYSKPAGSGEMQYRLIVGSKETIGDNALKGHVRMLELPATSSQNASVYRSYDGFGVVKDVIYRERN</sequence>
<dbReference type="InterPro" id="IPR032183">
    <property type="entry name" value="PKD-like"/>
</dbReference>
<reference evidence="1 2" key="1">
    <citation type="submission" date="2018-08" db="EMBL/GenBank/DDBJ databases">
        <title>A genome reference for cultivated species of the human gut microbiota.</title>
        <authorList>
            <person name="Zou Y."/>
            <person name="Xue W."/>
            <person name="Luo G."/>
        </authorList>
    </citation>
    <scope>NUCLEOTIDE SEQUENCE [LARGE SCALE GENOMIC DNA]</scope>
    <source>
        <strain evidence="1 2">AF14-49</strain>
    </source>
</reference>
<evidence type="ECO:0000313" key="1">
    <source>
        <dbReference type="EMBL" id="RGV35811.1"/>
    </source>
</evidence>
<evidence type="ECO:0008006" key="3">
    <source>
        <dbReference type="Google" id="ProtNLM"/>
    </source>
</evidence>
<dbReference type="AlphaFoldDB" id="A0A412X4T8"/>
<comment type="caution">
    <text evidence="1">The sequence shown here is derived from an EMBL/GenBank/DDBJ whole genome shotgun (WGS) entry which is preliminary data.</text>
</comment>
<organism evidence="1 2">
    <name type="scientific">Butyricimonas virosa</name>
    <dbReference type="NCBI Taxonomy" id="544645"/>
    <lineage>
        <taxon>Bacteria</taxon>
        <taxon>Pseudomonadati</taxon>
        <taxon>Bacteroidota</taxon>
        <taxon>Bacteroidia</taxon>
        <taxon>Bacteroidales</taxon>
        <taxon>Odoribacteraceae</taxon>
        <taxon>Butyricimonas</taxon>
    </lineage>
</organism>
<evidence type="ECO:0000313" key="2">
    <source>
        <dbReference type="Proteomes" id="UP000283589"/>
    </source>
</evidence>
<accession>A0A412X4T8</accession>
<proteinExistence type="predicted"/>